<accession>A0A8B6CTV4</accession>
<feature type="chain" id="PRO_5032777074" evidence="12">
    <location>
        <begin position="20"/>
        <end position="811"/>
    </location>
</feature>
<dbReference type="InterPro" id="IPR001611">
    <property type="entry name" value="Leu-rich_rpt"/>
</dbReference>
<dbReference type="SUPFAM" id="SSF52058">
    <property type="entry name" value="L domain-like"/>
    <property type="match status" value="1"/>
</dbReference>
<evidence type="ECO:0000256" key="2">
    <source>
        <dbReference type="ARBA" id="ARBA00009634"/>
    </source>
</evidence>
<dbReference type="GO" id="GO:0004888">
    <property type="term" value="F:transmembrane signaling receptor activity"/>
    <property type="evidence" value="ECO:0007669"/>
    <property type="project" value="InterPro"/>
</dbReference>
<dbReference type="Gene3D" id="3.40.50.10140">
    <property type="entry name" value="Toll/interleukin-1 receptor homology (TIR) domain"/>
    <property type="match status" value="1"/>
</dbReference>
<comment type="caution">
    <text evidence="14">The sequence shown here is derived from an EMBL/GenBank/DDBJ whole genome shotgun (WGS) entry which is preliminary data.</text>
</comment>
<dbReference type="InterPro" id="IPR000157">
    <property type="entry name" value="TIR_dom"/>
</dbReference>
<dbReference type="EMBL" id="UYJE01002255">
    <property type="protein sequence ID" value="VDI09087.1"/>
    <property type="molecule type" value="Genomic_DNA"/>
</dbReference>
<comment type="similarity">
    <text evidence="2">Belongs to the Toll-like receptor family.</text>
</comment>
<dbReference type="InterPro" id="IPR035897">
    <property type="entry name" value="Toll_tir_struct_dom_sf"/>
</dbReference>
<evidence type="ECO:0000256" key="6">
    <source>
        <dbReference type="ARBA" id="ARBA00022737"/>
    </source>
</evidence>
<dbReference type="Pfam" id="PF13676">
    <property type="entry name" value="TIR_2"/>
    <property type="match status" value="1"/>
</dbReference>
<dbReference type="Gene3D" id="3.80.10.10">
    <property type="entry name" value="Ribonuclease Inhibitor"/>
    <property type="match status" value="3"/>
</dbReference>
<dbReference type="PIRSF" id="PIRSF037595">
    <property type="entry name" value="Toll-like_receptor"/>
    <property type="match status" value="1"/>
</dbReference>
<dbReference type="PANTHER" id="PTHR24365">
    <property type="entry name" value="TOLL-LIKE RECEPTOR"/>
    <property type="match status" value="1"/>
</dbReference>
<proteinExistence type="inferred from homology"/>
<evidence type="ECO:0000256" key="10">
    <source>
        <dbReference type="ARBA" id="ARBA00023180"/>
    </source>
</evidence>
<dbReference type="AlphaFoldDB" id="A0A8B6CTV4"/>
<organism evidence="14 15">
    <name type="scientific">Mytilus galloprovincialis</name>
    <name type="common">Mediterranean mussel</name>
    <dbReference type="NCBI Taxonomy" id="29158"/>
    <lineage>
        <taxon>Eukaryota</taxon>
        <taxon>Metazoa</taxon>
        <taxon>Spiralia</taxon>
        <taxon>Lophotrochozoa</taxon>
        <taxon>Mollusca</taxon>
        <taxon>Bivalvia</taxon>
        <taxon>Autobranchia</taxon>
        <taxon>Pteriomorphia</taxon>
        <taxon>Mytilida</taxon>
        <taxon>Mytiloidea</taxon>
        <taxon>Mytilidae</taxon>
        <taxon>Mytilinae</taxon>
        <taxon>Mytilus</taxon>
    </lineage>
</organism>
<evidence type="ECO:0000313" key="14">
    <source>
        <dbReference type="EMBL" id="VDI09087.1"/>
    </source>
</evidence>
<evidence type="ECO:0000256" key="8">
    <source>
        <dbReference type="ARBA" id="ARBA00023136"/>
    </source>
</evidence>
<reference evidence="14" key="1">
    <citation type="submission" date="2018-11" db="EMBL/GenBank/DDBJ databases">
        <authorList>
            <person name="Alioto T."/>
            <person name="Alioto T."/>
        </authorList>
    </citation>
    <scope>NUCLEOTIDE SEQUENCE</scope>
</reference>
<comment type="subcellular location">
    <subcellularLocation>
        <location evidence="1">Membrane</location>
        <topology evidence="1">Single-pass type I membrane protein</topology>
    </subcellularLocation>
</comment>
<keyword evidence="7 11" id="KW-1133">Transmembrane helix</keyword>
<name>A0A8B6CTV4_MYTGA</name>
<dbReference type="Proteomes" id="UP000596742">
    <property type="component" value="Unassembled WGS sequence"/>
</dbReference>
<keyword evidence="15" id="KW-1185">Reference proteome</keyword>
<dbReference type="SMART" id="SM00255">
    <property type="entry name" value="TIR"/>
    <property type="match status" value="1"/>
</dbReference>
<feature type="transmembrane region" description="Helical" evidence="11">
    <location>
        <begin position="607"/>
        <end position="632"/>
    </location>
</feature>
<evidence type="ECO:0000256" key="11">
    <source>
        <dbReference type="SAM" id="Phobius"/>
    </source>
</evidence>
<keyword evidence="6" id="KW-0677">Repeat</keyword>
<gene>
    <name evidence="14" type="ORF">MGAL_10B013285</name>
</gene>
<keyword evidence="9 14" id="KW-0675">Receptor</keyword>
<feature type="signal peptide" evidence="12">
    <location>
        <begin position="1"/>
        <end position="19"/>
    </location>
</feature>
<dbReference type="InterPro" id="IPR003591">
    <property type="entry name" value="Leu-rich_rpt_typical-subtyp"/>
</dbReference>
<dbReference type="PANTHER" id="PTHR24365:SF541">
    <property type="entry name" value="PROTEIN TOLL-RELATED"/>
    <property type="match status" value="1"/>
</dbReference>
<keyword evidence="10" id="KW-0325">Glycoprotein</keyword>
<feature type="domain" description="TIR" evidence="13">
    <location>
        <begin position="657"/>
        <end position="795"/>
    </location>
</feature>
<evidence type="ECO:0000256" key="9">
    <source>
        <dbReference type="ARBA" id="ARBA00023170"/>
    </source>
</evidence>
<evidence type="ECO:0000256" key="4">
    <source>
        <dbReference type="ARBA" id="ARBA00022692"/>
    </source>
</evidence>
<dbReference type="GO" id="GO:0002224">
    <property type="term" value="P:toll-like receptor signaling pathway"/>
    <property type="evidence" value="ECO:0007669"/>
    <property type="project" value="InterPro"/>
</dbReference>
<dbReference type="SUPFAM" id="SSF52047">
    <property type="entry name" value="RNI-like"/>
    <property type="match status" value="1"/>
</dbReference>
<dbReference type="GO" id="GO:0005886">
    <property type="term" value="C:plasma membrane"/>
    <property type="evidence" value="ECO:0007669"/>
    <property type="project" value="TreeGrafter"/>
</dbReference>
<sequence length="811" mass="94012">MIIIVIHMWIFILLPEVNGYINERKCNVHSTIVDCSRLALTSIPGHLPTHATSLDFRRNKITAVRAFTFQDFRNVTELHLDNNLIQSIDKMAFHGLQRLQQLHLGVNSLTMLPSGVFDNLNCLEYLSIDNNKLTDYQADKIKELSTLLSLRTLSFDIYPDFQFPREWSTLSKLDRFMIFPKSKKVHFSKEMFVHVNMIPIMSLHLHKVPFISEDFFEHFPKLDSITLWPGIDLPNNPINQIFRSFGVLKGKNVTSIEIAYSRFENQFNLDYNKIKYLLPICLKRLTLHALYITSIGLYAFQRFSVASKCLEYLEISGNIILSQGGISFGYIQNFEKLKVLKLLDNKRNNRLKRSEPKNLYFILPRTLEELYIENDIKEHLCNVIFNNSLNLRVLSLKDNPMKSCKGSFKGATNVEYFDMSGWTCTHVSVNLLYGFPNLRTLKAKASLLGKGFKNTANAGSFLSKSLKIRDINLSSNKITTIPQGFFMHLFEKLLSVNMSHNNLTVFPQFHSRIKQLKRIDLTFNAIAHLVEDDIDQIEKLGEVELLLKGNPFLCSCKTLQFLKWLGESKRVRDILDVTCVTDTASRMFMSEVISDLKTFEISCKTKFWLPFAVSITSIVVLAIILTVVFFRYKYAIEYFLLRFKMKMRNYNELTQNYTYDAFISYSHTDSVWVKQFHDKVNSMGFELCLDAKDFIAGESIAVNVINAIDSSRKVIFIISHDFLNSTWGSYEMELTRMHAFQKGREDMVIIVVKDKIKVSDMPKILKSIWFKIICIQWPNDDNLPYNTEEHFYEKLKISLQQNEESTGNVVI</sequence>
<evidence type="ECO:0000259" key="13">
    <source>
        <dbReference type="PROSITE" id="PS50104"/>
    </source>
</evidence>
<protein>
    <submittedName>
        <fullName evidence="14">Toll-like receptor 4</fullName>
    </submittedName>
</protein>
<evidence type="ECO:0000313" key="15">
    <source>
        <dbReference type="Proteomes" id="UP000596742"/>
    </source>
</evidence>
<evidence type="ECO:0000256" key="3">
    <source>
        <dbReference type="ARBA" id="ARBA00022614"/>
    </source>
</evidence>
<evidence type="ECO:0000256" key="5">
    <source>
        <dbReference type="ARBA" id="ARBA00022729"/>
    </source>
</evidence>
<keyword evidence="3" id="KW-0433">Leucine-rich repeat</keyword>
<keyword evidence="8 11" id="KW-0472">Membrane</keyword>
<dbReference type="GO" id="GO:0006955">
    <property type="term" value="P:immune response"/>
    <property type="evidence" value="ECO:0007669"/>
    <property type="project" value="InterPro"/>
</dbReference>
<dbReference type="SUPFAM" id="SSF52200">
    <property type="entry name" value="Toll/Interleukin receptor TIR domain"/>
    <property type="match status" value="1"/>
</dbReference>
<evidence type="ECO:0000256" key="1">
    <source>
        <dbReference type="ARBA" id="ARBA00004479"/>
    </source>
</evidence>
<dbReference type="Pfam" id="PF13855">
    <property type="entry name" value="LRR_8"/>
    <property type="match status" value="2"/>
</dbReference>
<dbReference type="PROSITE" id="PS50104">
    <property type="entry name" value="TIR"/>
    <property type="match status" value="1"/>
</dbReference>
<evidence type="ECO:0000256" key="12">
    <source>
        <dbReference type="SAM" id="SignalP"/>
    </source>
</evidence>
<evidence type="ECO:0000256" key="7">
    <source>
        <dbReference type="ARBA" id="ARBA00022989"/>
    </source>
</evidence>
<dbReference type="OrthoDB" id="676979at2759"/>
<dbReference type="InterPro" id="IPR017241">
    <property type="entry name" value="Toll-like_receptor"/>
</dbReference>
<dbReference type="InterPro" id="IPR032675">
    <property type="entry name" value="LRR_dom_sf"/>
</dbReference>
<keyword evidence="5 12" id="KW-0732">Signal</keyword>
<keyword evidence="4 11" id="KW-0812">Transmembrane</keyword>
<dbReference type="SMART" id="SM00369">
    <property type="entry name" value="LRR_TYP"/>
    <property type="match status" value="4"/>
</dbReference>